<gene>
    <name evidence="3" type="ORF">XSP_003838</name>
</gene>
<evidence type="ECO:0000313" key="4">
    <source>
        <dbReference type="Proteomes" id="UP000515493"/>
    </source>
</evidence>
<dbReference type="GO" id="GO:0015074">
    <property type="term" value="P:DNA integration"/>
    <property type="evidence" value="ECO:0007669"/>
    <property type="project" value="InterPro"/>
</dbReference>
<feature type="domain" description="Integrase catalytic" evidence="1">
    <location>
        <begin position="244"/>
        <end position="449"/>
    </location>
</feature>
<evidence type="ECO:0000313" key="3">
    <source>
        <dbReference type="EMBL" id="CAD1796979.1"/>
    </source>
</evidence>
<dbReference type="InterPro" id="IPR036397">
    <property type="entry name" value="RNaseH_sf"/>
</dbReference>
<dbReference type="Gene3D" id="3.30.420.10">
    <property type="entry name" value="Ribonuclease H-like superfamily/Ribonuclease H"/>
    <property type="match status" value="1"/>
</dbReference>
<dbReference type="SUPFAM" id="SSF53098">
    <property type="entry name" value="Ribonuclease H-like"/>
    <property type="match status" value="1"/>
</dbReference>
<dbReference type="InterPro" id="IPR001584">
    <property type="entry name" value="Integrase_cat-core"/>
</dbReference>
<dbReference type="AlphaFoldDB" id="A0A8E4EXJ1"/>
<dbReference type="RefSeq" id="WP_180707951.1">
    <property type="nucleotide sequence ID" value="NZ_LR861803.1"/>
</dbReference>
<sequence length="497" mass="56238">MRKVEPALWTFENISTGSWQEKTVDQLLSYWTEGKLHVAGISNDGAATARASAYQDAAIEAFRQSYPSILWQRAQAKLLYVRRLQRTPLTEAIARPLIEEIHNDKRLWKQGQIFRGPPHFTTVAKWRRRYFDAGEDIRALCDRFHEKGNEKSRFGNEVDALADDVLDTTYLQPERPSIASCLEILRGRIARLNQMRLPSERLARPGFAYLKHKIGRLNPYDVCAARYGKRHAEIKFRSAGMGPRAGAPLKRADIDHCRMDVMVVDDNTGLPLGRPWLTLVLDEATRYILGFNIGFVEPSVVSVSRAVRCALMPKAQLLADCPDLTNGWDAWGVIEILVADNGLEFHAGTLDNAIGRFGMVLQFCPRRKPWFKGKIERFFGTLNVGLINWLPGKTFSNVVDKCDYDSAKHAIVGLSALKRIVLTWIVDIYHQKKHRGIGMSPAGAWREQISGLDRWLPPSSLAVESAFSRSDTRRLTHVGIEYSLPSRDTMTRSARPL</sequence>
<evidence type="ECO:0000259" key="1">
    <source>
        <dbReference type="PROSITE" id="PS50994"/>
    </source>
</evidence>
<accession>A0A8E4EXJ1</accession>
<protein>
    <submittedName>
        <fullName evidence="3">Transposase family protein</fullName>
    </submittedName>
</protein>
<dbReference type="EMBL" id="LR861803">
    <property type="protein sequence ID" value="CAD1796979.1"/>
    <property type="molecule type" value="Genomic_DNA"/>
</dbReference>
<evidence type="ECO:0000313" key="2">
    <source>
        <dbReference type="EMBL" id="CAD0341884.1"/>
    </source>
</evidence>
<dbReference type="GO" id="GO:0003676">
    <property type="term" value="F:nucleic acid binding"/>
    <property type="evidence" value="ECO:0007669"/>
    <property type="project" value="InterPro"/>
</dbReference>
<proteinExistence type="predicted"/>
<dbReference type="PROSITE" id="PS50994">
    <property type="entry name" value="INTEGRASE"/>
    <property type="match status" value="1"/>
</dbReference>
<dbReference type="EMBL" id="LR824641">
    <property type="protein sequence ID" value="CAD0341884.1"/>
    <property type="molecule type" value="Genomic_DNA"/>
</dbReference>
<organism evidence="3 4">
    <name type="scientific">Xanthomonas euroxanthea</name>
    <dbReference type="NCBI Taxonomy" id="2259622"/>
    <lineage>
        <taxon>Bacteria</taxon>
        <taxon>Pseudomonadati</taxon>
        <taxon>Pseudomonadota</taxon>
        <taxon>Gammaproteobacteria</taxon>
        <taxon>Lysobacterales</taxon>
        <taxon>Lysobacteraceae</taxon>
        <taxon>Xanthomonas</taxon>
    </lineage>
</organism>
<dbReference type="InterPro" id="IPR012337">
    <property type="entry name" value="RNaseH-like_sf"/>
</dbReference>
<dbReference type="KEGG" id="xeu:XSP_003838"/>
<reference evidence="3 4" key="1">
    <citation type="submission" date="2020-07" db="EMBL/GenBank/DDBJ databases">
        <authorList>
            <person name="Teixeira M."/>
        </authorList>
    </citation>
    <scope>NUCLEOTIDE SEQUENCE [LARGE SCALE GENOMIC DNA]</scope>
    <source>
        <strain evidence="3">1</strain>
        <strain evidence="2">Xanthomonas sp. CPBF 367</strain>
    </source>
</reference>
<dbReference type="GeneID" id="79391134"/>
<name>A0A8E4EXJ1_9XANT</name>
<dbReference type="Proteomes" id="UP000515493">
    <property type="component" value="Chromosome"/>
</dbReference>